<sequence>MGAKAVEVTLLDRQLAPDEVLHVSTAIYSHMTMMGAKGHPLAPFVSFGNIHRTLETANRSGYLDVYVLGERIIGVIMYDFGNLWWANGACLKEMIVFTVDPDFVGFGRIALERLEELAVEHDCVLIETAGALAEDKKLMENLYTKKGGYQVTYPTFVRIVS</sequence>
<dbReference type="EMBL" id="FQZD01000041">
    <property type="protein sequence ID" value="SHJ82354.1"/>
    <property type="molecule type" value="Genomic_DNA"/>
</dbReference>
<dbReference type="Proteomes" id="UP000322917">
    <property type="component" value="Unassembled WGS sequence"/>
</dbReference>
<proteinExistence type="predicted"/>
<gene>
    <name evidence="1" type="ORF">SAMN02745170_03423</name>
</gene>
<name>A0A1M6MFW1_9FIRM</name>
<organism evidence="1 2">
    <name type="scientific">Propionispora hippei DSM 15287</name>
    <dbReference type="NCBI Taxonomy" id="1123003"/>
    <lineage>
        <taxon>Bacteria</taxon>
        <taxon>Bacillati</taxon>
        <taxon>Bacillota</taxon>
        <taxon>Negativicutes</taxon>
        <taxon>Selenomonadales</taxon>
        <taxon>Sporomusaceae</taxon>
        <taxon>Propionispora</taxon>
    </lineage>
</organism>
<dbReference type="RefSeq" id="WP_149736023.1">
    <property type="nucleotide sequence ID" value="NZ_FQZD01000041.1"/>
</dbReference>
<accession>A0A1M6MFW1</accession>
<evidence type="ECO:0008006" key="3">
    <source>
        <dbReference type="Google" id="ProtNLM"/>
    </source>
</evidence>
<protein>
    <recommendedName>
        <fullName evidence="3">N-acetyltransferase domain-containing protein</fullName>
    </recommendedName>
</protein>
<keyword evidence="2" id="KW-1185">Reference proteome</keyword>
<reference evidence="1 2" key="1">
    <citation type="submission" date="2016-11" db="EMBL/GenBank/DDBJ databases">
        <authorList>
            <person name="Varghese N."/>
            <person name="Submissions S."/>
        </authorList>
    </citation>
    <scope>NUCLEOTIDE SEQUENCE [LARGE SCALE GENOMIC DNA]</scope>
    <source>
        <strain evidence="1 2">DSM 15287</strain>
    </source>
</reference>
<evidence type="ECO:0000313" key="1">
    <source>
        <dbReference type="EMBL" id="SHJ82354.1"/>
    </source>
</evidence>
<dbReference type="InterPro" id="IPR016181">
    <property type="entry name" value="Acyl_CoA_acyltransferase"/>
</dbReference>
<dbReference type="SUPFAM" id="SSF55729">
    <property type="entry name" value="Acyl-CoA N-acyltransferases (Nat)"/>
    <property type="match status" value="1"/>
</dbReference>
<evidence type="ECO:0000313" key="2">
    <source>
        <dbReference type="Proteomes" id="UP000322917"/>
    </source>
</evidence>
<dbReference type="AlphaFoldDB" id="A0A1M6MFW1"/>